<name>A0A8S3JUF1_9BILA</name>
<accession>A0A8S3JUF1</accession>
<proteinExistence type="predicted"/>
<dbReference type="EMBL" id="CAJOBI010352156">
    <property type="protein sequence ID" value="CAF5221855.1"/>
    <property type="molecule type" value="Genomic_DNA"/>
</dbReference>
<organism evidence="1 2">
    <name type="scientific">Rotaria magnacalcarata</name>
    <dbReference type="NCBI Taxonomy" id="392030"/>
    <lineage>
        <taxon>Eukaryota</taxon>
        <taxon>Metazoa</taxon>
        <taxon>Spiralia</taxon>
        <taxon>Gnathifera</taxon>
        <taxon>Rotifera</taxon>
        <taxon>Eurotatoria</taxon>
        <taxon>Bdelloidea</taxon>
        <taxon>Philodinida</taxon>
        <taxon>Philodinidae</taxon>
        <taxon>Rotaria</taxon>
    </lineage>
</organism>
<sequence>DTKLDIFVLFGNLLYDMGEYIKCRHYFENLLHVQRDQDSSTTIDIYRGLGRAFLGIKEFELSRNYIGYTYDYQGKFNTALEYYFKGLQILERDLNNKRSIAYTLNRIGTAYYYKGQDDLALEYLKNHTNTLKAR</sequence>
<dbReference type="InterPro" id="IPR011990">
    <property type="entry name" value="TPR-like_helical_dom_sf"/>
</dbReference>
<reference evidence="1" key="1">
    <citation type="submission" date="2021-02" db="EMBL/GenBank/DDBJ databases">
        <authorList>
            <person name="Nowell W R."/>
        </authorList>
    </citation>
    <scope>NUCLEOTIDE SEQUENCE</scope>
</reference>
<dbReference type="SMART" id="SM00028">
    <property type="entry name" value="TPR"/>
    <property type="match status" value="3"/>
</dbReference>
<evidence type="ECO:0000313" key="2">
    <source>
        <dbReference type="Proteomes" id="UP000676336"/>
    </source>
</evidence>
<evidence type="ECO:0008006" key="3">
    <source>
        <dbReference type="Google" id="ProtNLM"/>
    </source>
</evidence>
<protein>
    <recommendedName>
        <fullName evidence="3">Tetratricopeptide repeat protein</fullName>
    </recommendedName>
</protein>
<gene>
    <name evidence="1" type="ORF">SMN809_LOCUS82560</name>
</gene>
<dbReference type="AlphaFoldDB" id="A0A8S3JUF1"/>
<dbReference type="InterPro" id="IPR019734">
    <property type="entry name" value="TPR_rpt"/>
</dbReference>
<comment type="caution">
    <text evidence="1">The sequence shown here is derived from an EMBL/GenBank/DDBJ whole genome shotgun (WGS) entry which is preliminary data.</text>
</comment>
<evidence type="ECO:0000313" key="1">
    <source>
        <dbReference type="EMBL" id="CAF5221855.1"/>
    </source>
</evidence>
<dbReference type="Proteomes" id="UP000676336">
    <property type="component" value="Unassembled WGS sequence"/>
</dbReference>
<dbReference type="Gene3D" id="1.25.40.10">
    <property type="entry name" value="Tetratricopeptide repeat domain"/>
    <property type="match status" value="1"/>
</dbReference>
<feature type="non-terminal residue" evidence="1">
    <location>
        <position position="1"/>
    </location>
</feature>
<dbReference type="SUPFAM" id="SSF48452">
    <property type="entry name" value="TPR-like"/>
    <property type="match status" value="1"/>
</dbReference>